<evidence type="ECO:0000256" key="3">
    <source>
        <dbReference type="ARBA" id="ARBA00022729"/>
    </source>
</evidence>
<dbReference type="Pfam" id="PF10342">
    <property type="entry name" value="Kre9_KNH"/>
    <property type="match status" value="1"/>
</dbReference>
<feature type="signal peptide" evidence="4">
    <location>
        <begin position="1"/>
        <end position="19"/>
    </location>
</feature>
<name>K0L000_WICCF</name>
<evidence type="ECO:0000313" key="7">
    <source>
        <dbReference type="EMBL" id="CCH46934.1"/>
    </source>
</evidence>
<gene>
    <name evidence="7" type="ORF">BN7_6540</name>
</gene>
<evidence type="ECO:0000259" key="5">
    <source>
        <dbReference type="Pfam" id="PF05390"/>
    </source>
</evidence>
<evidence type="ECO:0000256" key="1">
    <source>
        <dbReference type="ARBA" id="ARBA00004010"/>
    </source>
</evidence>
<dbReference type="PANTHER" id="PTHR28154:SF1">
    <property type="entry name" value="CELL WALL SYNTHESIS PROTEIN KNH1-RELATED"/>
    <property type="match status" value="1"/>
</dbReference>
<dbReference type="GO" id="GO:0006078">
    <property type="term" value="P:(1-&gt;6)-beta-D-glucan biosynthetic process"/>
    <property type="evidence" value="ECO:0007669"/>
    <property type="project" value="InterPro"/>
</dbReference>
<evidence type="ECO:0000259" key="6">
    <source>
        <dbReference type="Pfam" id="PF10342"/>
    </source>
</evidence>
<dbReference type="GO" id="GO:0031505">
    <property type="term" value="P:fungal-type cell wall organization"/>
    <property type="evidence" value="ECO:0007669"/>
    <property type="project" value="TreeGrafter"/>
</dbReference>
<dbReference type="Proteomes" id="UP000009328">
    <property type="component" value="Unassembled WGS sequence"/>
</dbReference>
<protein>
    <submittedName>
        <fullName evidence="7">Cell wall synthesis protein</fullName>
    </submittedName>
</protein>
<dbReference type="PANTHER" id="PTHR28154">
    <property type="entry name" value="CELL WALL SYNTHESIS PROTEIN KNH1-RELATED"/>
    <property type="match status" value="1"/>
</dbReference>
<dbReference type="Pfam" id="PF05390">
    <property type="entry name" value="Kre9_KNH1_C"/>
    <property type="match status" value="1"/>
</dbReference>
<keyword evidence="3 4" id="KW-0732">Signal</keyword>
<reference evidence="7 8" key="1">
    <citation type="journal article" date="2012" name="Eukaryot. Cell">
        <title>Draft genome sequence of Wickerhamomyces ciferrii NRRL Y-1031 F-60-10.</title>
        <authorList>
            <person name="Schneider J."/>
            <person name="Andrea H."/>
            <person name="Blom J."/>
            <person name="Jaenicke S."/>
            <person name="Ruckert C."/>
            <person name="Schorsch C."/>
            <person name="Szczepanowski R."/>
            <person name="Farwick M."/>
            <person name="Goesmann A."/>
            <person name="Puhler A."/>
            <person name="Schaffer S."/>
            <person name="Tauch A."/>
            <person name="Kohler T."/>
            <person name="Brinkrolf K."/>
        </authorList>
    </citation>
    <scope>NUCLEOTIDE SEQUENCE [LARGE SCALE GENOMIC DNA]</scope>
    <source>
        <strain evidence="8">ATCC 14091 / BCRC 22168 / CBS 111 / JCM 3599 / NBRC 0793 / NRRL Y-1031 F-60-10</strain>
    </source>
</reference>
<proteinExistence type="inferred from homology"/>
<dbReference type="STRING" id="1206466.K0L000"/>
<comment type="caution">
    <text evidence="7">The sequence shown here is derived from an EMBL/GenBank/DDBJ whole genome shotgun (WGS) entry which is preliminary data.</text>
</comment>
<evidence type="ECO:0000313" key="8">
    <source>
        <dbReference type="Proteomes" id="UP000009328"/>
    </source>
</evidence>
<dbReference type="InterPro" id="IPR045328">
    <property type="entry name" value="Kre9/Knh1"/>
</dbReference>
<dbReference type="AlphaFoldDB" id="K0L000"/>
<comment type="similarity">
    <text evidence="2">Belongs to the KRE9/KNH1 family.</text>
</comment>
<feature type="domain" description="Yeast cell wall synthesis Kre9/Knh1 C-terminal" evidence="5">
    <location>
        <begin position="166"/>
        <end position="261"/>
    </location>
</feature>
<organism evidence="7 8">
    <name type="scientific">Wickerhamomyces ciferrii (strain ATCC 14091 / BCRC 22168 / CBS 111 / JCM 3599 / NBRC 0793 / NRRL Y-1031 F-60-10)</name>
    <name type="common">Yeast</name>
    <name type="synonym">Pichia ciferrii</name>
    <dbReference type="NCBI Taxonomy" id="1206466"/>
    <lineage>
        <taxon>Eukaryota</taxon>
        <taxon>Fungi</taxon>
        <taxon>Dikarya</taxon>
        <taxon>Ascomycota</taxon>
        <taxon>Saccharomycotina</taxon>
        <taxon>Saccharomycetes</taxon>
        <taxon>Phaffomycetales</taxon>
        <taxon>Wickerhamomycetaceae</taxon>
        <taxon>Wickerhamomyces</taxon>
    </lineage>
</organism>
<dbReference type="eggNOG" id="ENOG502S28F">
    <property type="taxonomic scope" value="Eukaryota"/>
</dbReference>
<feature type="domain" description="Yeast cell wall synthesis Kre9/Knh1-like N-terminal" evidence="6">
    <location>
        <begin position="26"/>
        <end position="128"/>
    </location>
</feature>
<dbReference type="GO" id="GO:0042546">
    <property type="term" value="P:cell wall biogenesis"/>
    <property type="evidence" value="ECO:0007669"/>
    <property type="project" value="InterPro"/>
</dbReference>
<dbReference type="EMBL" id="CAIF01000287">
    <property type="protein sequence ID" value="CCH46934.1"/>
    <property type="molecule type" value="Genomic_DNA"/>
</dbReference>
<dbReference type="FunCoup" id="K0L000">
    <property type="interactions" value="55"/>
</dbReference>
<sequence>MKLLSYLLIIPLLLSTVLGDIAIAKPLKGQTFRARDGVVRIEVDWQDSRVEPDFSQFDELTFTICTGTNNDIQGIRSLKKIAYDEIEDDNYILEVPASIGTDGPYFIQIYAATKRRGFTINYSQRFNLEGMTGTEEAHGNDPVPPDGQISLEANGHTFTTERDLISLSFDIHYTSQNGLTKYAPMQVQPGSTITKTKWSRRYDTSAVSYFSKIKNEVSVESTITPGWNYTMSSDINYASPAANPTQVPWYNPKDRLRPVSRMTPAITSTAN</sequence>
<dbReference type="InterPro" id="IPR008659">
    <property type="entry name" value="Kre9/Knh1_C"/>
</dbReference>
<accession>K0L000</accession>
<dbReference type="InParanoid" id="K0L000"/>
<evidence type="ECO:0000256" key="2">
    <source>
        <dbReference type="ARBA" id="ARBA00006816"/>
    </source>
</evidence>
<evidence type="ECO:0000256" key="4">
    <source>
        <dbReference type="SAM" id="SignalP"/>
    </source>
</evidence>
<dbReference type="InterPro" id="IPR018466">
    <property type="entry name" value="Kre9/Knh1-like_N"/>
</dbReference>
<dbReference type="HOGENOM" id="CLU_063732_1_0_1"/>
<feature type="chain" id="PRO_5003834687" evidence="4">
    <location>
        <begin position="20"/>
        <end position="271"/>
    </location>
</feature>
<keyword evidence="8" id="KW-1185">Reference proteome</keyword>
<comment type="function">
    <text evidence="1">Involved in cell wall beta(1-&gt;6) glucan synthesis.</text>
</comment>
<dbReference type="GO" id="GO:0005576">
    <property type="term" value="C:extracellular region"/>
    <property type="evidence" value="ECO:0007669"/>
    <property type="project" value="TreeGrafter"/>
</dbReference>